<sequence length="325" mass="37901">MLSQSSGCSDVLECCLHGRTCRAGQRQAENKDNSEEESEHHANEATPISQPKSRQEEVIDRLARQLSSALYLFSRHAEEHAERRRRRREARRRRRSEREEEKRRSKSSRQSINTDMSSRDRVSHVRKGLCGFSKDSGLIRGDGCCAMNRTVNVSLPKTPVKRSFMAEREEIPNQMFNDGDGTDGNRVLRANETENSRVPDNHEGLARSIYIGVCNFAKAEEMVEKRADFKLYHQMIQHPLLDDLEPELPLYLVYKTANGSYRHYPVRTHLFFDSIYFYVETGEKRPIHHCSLNHLVRYYQINAQRHPVHRNYADPFPWWEAPSLT</sequence>
<feature type="compositionally biased region" description="Basic residues" evidence="1">
    <location>
        <begin position="83"/>
        <end position="95"/>
    </location>
</feature>
<proteinExistence type="predicted"/>
<feature type="region of interest" description="Disordered" evidence="1">
    <location>
        <begin position="77"/>
        <end position="123"/>
    </location>
</feature>
<reference evidence="3" key="1">
    <citation type="submission" date="2020-12" db="UniProtKB">
        <authorList>
            <consortium name="WormBaseParasite"/>
        </authorList>
    </citation>
    <scope>IDENTIFICATION</scope>
    <source>
        <strain evidence="3">MHco3</strain>
    </source>
</reference>
<organism evidence="2 3">
    <name type="scientific">Haemonchus contortus</name>
    <name type="common">Barber pole worm</name>
    <dbReference type="NCBI Taxonomy" id="6289"/>
    <lineage>
        <taxon>Eukaryota</taxon>
        <taxon>Metazoa</taxon>
        <taxon>Ecdysozoa</taxon>
        <taxon>Nematoda</taxon>
        <taxon>Chromadorea</taxon>
        <taxon>Rhabditida</taxon>
        <taxon>Rhabditina</taxon>
        <taxon>Rhabditomorpha</taxon>
        <taxon>Strongyloidea</taxon>
        <taxon>Trichostrongylidae</taxon>
        <taxon>Haemonchus</taxon>
    </lineage>
</organism>
<accession>A0A7I4XW52</accession>
<evidence type="ECO:0000313" key="3">
    <source>
        <dbReference type="WBParaSite" id="HCON_00020630-00001"/>
    </source>
</evidence>
<dbReference type="AlphaFoldDB" id="A0A7I4XW52"/>
<keyword evidence="2" id="KW-1185">Reference proteome</keyword>
<evidence type="ECO:0000256" key="1">
    <source>
        <dbReference type="SAM" id="MobiDB-lite"/>
    </source>
</evidence>
<protein>
    <submittedName>
        <fullName evidence="3">DAD domain-containing protein</fullName>
    </submittedName>
</protein>
<dbReference type="PANTHER" id="PTHR31128:SF9">
    <property type="entry name" value="DUF3444 DOMAIN-CONTAINING PROTEIN-RELATED"/>
    <property type="match status" value="1"/>
</dbReference>
<name>A0A7I4XW52_HAECO</name>
<evidence type="ECO:0000313" key="2">
    <source>
        <dbReference type="Proteomes" id="UP000025227"/>
    </source>
</evidence>
<dbReference type="WBParaSite" id="HCON_00020630-00001">
    <property type="protein sequence ID" value="HCON_00020630-00001"/>
    <property type="gene ID" value="HCON_00020630"/>
</dbReference>
<dbReference type="Proteomes" id="UP000025227">
    <property type="component" value="Unplaced"/>
</dbReference>
<dbReference type="PANTHER" id="PTHR31128">
    <property type="entry name" value="PROTEIN CBR-CLEC-135-RELATED"/>
    <property type="match status" value="1"/>
</dbReference>
<feature type="compositionally biased region" description="Basic and acidic residues" evidence="1">
    <location>
        <begin position="28"/>
        <end position="43"/>
    </location>
</feature>
<feature type="region of interest" description="Disordered" evidence="1">
    <location>
        <begin position="23"/>
        <end position="56"/>
    </location>
</feature>
<dbReference type="OrthoDB" id="5836476at2759"/>